<sequence>MLRVTRHAYLLAKALLQAKRKFFTTFSFMFKDISWSVDKSKKYFSLISSYFSELNTSVPASTKNLETFEN</sequence>
<organism evidence="1 2">
    <name type="scientific">Enterococcus durans</name>
    <dbReference type="NCBI Taxonomy" id="53345"/>
    <lineage>
        <taxon>Bacteria</taxon>
        <taxon>Bacillati</taxon>
        <taxon>Bacillota</taxon>
        <taxon>Bacilli</taxon>
        <taxon>Lactobacillales</taxon>
        <taxon>Enterococcaceae</taxon>
        <taxon>Enterococcus</taxon>
    </lineage>
</organism>
<comment type="caution">
    <text evidence="1">The sequence shown here is derived from an EMBL/GenBank/DDBJ whole genome shotgun (WGS) entry which is preliminary data.</text>
</comment>
<dbReference type="Proteomes" id="UP000252797">
    <property type="component" value="Unassembled WGS sequence"/>
</dbReference>
<dbReference type="EMBL" id="LEPB01000004">
    <property type="protein sequence ID" value="RCA11495.1"/>
    <property type="molecule type" value="Genomic_DNA"/>
</dbReference>
<protein>
    <submittedName>
        <fullName evidence="1">Uncharacterized protein</fullName>
    </submittedName>
</protein>
<proteinExistence type="predicted"/>
<name>A0A367CFV3_9ENTE</name>
<accession>A0A367CFV3</accession>
<dbReference type="AlphaFoldDB" id="A0A367CFV3"/>
<reference evidence="1 2" key="1">
    <citation type="submission" date="2015-06" db="EMBL/GenBank/DDBJ databases">
        <title>The Genome Sequence of Enterococcus durans 4EA1.</title>
        <authorList>
            <consortium name="The Broad Institute Genomics Platform"/>
            <consortium name="The Broad Institute Genome Sequencing Center for Infectious Disease"/>
            <person name="Earl A.M."/>
            <person name="Van Tyne D."/>
            <person name="Lebreton F."/>
            <person name="Saavedra J.T."/>
            <person name="Gilmore M.S."/>
            <person name="Manson Mcguire A."/>
            <person name="Clock S."/>
            <person name="Crupain M."/>
            <person name="Rangan U."/>
            <person name="Young S."/>
            <person name="Abouelleil A."/>
            <person name="Cao P."/>
            <person name="Chapman S.B."/>
            <person name="Griggs A."/>
            <person name="Priest M."/>
            <person name="Shea T."/>
            <person name="Wortman J."/>
            <person name="Nusbaum C."/>
            <person name="Birren B."/>
        </authorList>
    </citation>
    <scope>NUCLEOTIDE SEQUENCE [LARGE SCALE GENOMIC DNA]</scope>
    <source>
        <strain evidence="1 2">4EA1</strain>
    </source>
</reference>
<gene>
    <name evidence="1" type="ORF">EA71_02254</name>
</gene>
<evidence type="ECO:0000313" key="2">
    <source>
        <dbReference type="Proteomes" id="UP000252797"/>
    </source>
</evidence>
<evidence type="ECO:0000313" key="1">
    <source>
        <dbReference type="EMBL" id="RCA11495.1"/>
    </source>
</evidence>